<comment type="caution">
    <text evidence="4">The sequence shown here is derived from an EMBL/GenBank/DDBJ whole genome shotgun (WGS) entry which is preliminary data.</text>
</comment>
<evidence type="ECO:0000313" key="5">
    <source>
        <dbReference type="Proteomes" id="UP001341245"/>
    </source>
</evidence>
<keyword evidence="5" id="KW-1185">Reference proteome</keyword>
<evidence type="ECO:0000256" key="1">
    <source>
        <dbReference type="ARBA" id="ARBA00006484"/>
    </source>
</evidence>
<name>A0ABR0T9Z9_AURPU</name>
<proteinExistence type="inferred from homology"/>
<accession>A0ABR0T9Z9</accession>
<organism evidence="4 5">
    <name type="scientific">Aureobasidium pullulans</name>
    <name type="common">Black yeast</name>
    <name type="synonym">Pullularia pullulans</name>
    <dbReference type="NCBI Taxonomy" id="5580"/>
    <lineage>
        <taxon>Eukaryota</taxon>
        <taxon>Fungi</taxon>
        <taxon>Dikarya</taxon>
        <taxon>Ascomycota</taxon>
        <taxon>Pezizomycotina</taxon>
        <taxon>Dothideomycetes</taxon>
        <taxon>Dothideomycetidae</taxon>
        <taxon>Dothideales</taxon>
        <taxon>Saccotheciaceae</taxon>
        <taxon>Aureobasidium</taxon>
    </lineage>
</organism>
<evidence type="ECO:0000313" key="4">
    <source>
        <dbReference type="EMBL" id="KAK6001260.1"/>
    </source>
</evidence>
<dbReference type="Proteomes" id="UP001341245">
    <property type="component" value="Unassembled WGS sequence"/>
</dbReference>
<dbReference type="PANTHER" id="PTHR24320:SF236">
    <property type="entry name" value="SHORT-CHAIN DEHYDROGENASE-RELATED"/>
    <property type="match status" value="1"/>
</dbReference>
<evidence type="ECO:0000256" key="3">
    <source>
        <dbReference type="ARBA" id="ARBA00023002"/>
    </source>
</evidence>
<gene>
    <name evidence="4" type="ORF">QM012_002591</name>
</gene>
<sequence>MAESSVMPKPPRPPKPAFSSIWTQMYPPSPAFTEKDISDLTGKVYIVTGSNTGVGKEVAQILYSKNAKVYIAARSEEKAKQAISDIQTAWPDSKGSLEFQHLDLADLSGIKQSAEAIMSKENKIHVLFNNAGVQALNPDGPTNTAQGHEIHMGVNIIGTFLFTKLLTLTLVQTAKTEAPNTVRVVWVSSLGLEMVGEKSYGITLDYLKYWPSCTPLDRYGISKAGNWLFAVEFAKRYKADGVVSVPCNPGHLRSDLYRDGGMIFKAIINTFVAYPSVYGAYTELYSGLSPDLTLEKTGDWVIPWGKIHPLREDLLEATKPVSEGGNGHAKKFWEWTEEQVKNFI</sequence>
<dbReference type="PANTHER" id="PTHR24320">
    <property type="entry name" value="RETINOL DEHYDROGENASE"/>
    <property type="match status" value="1"/>
</dbReference>
<evidence type="ECO:0000256" key="2">
    <source>
        <dbReference type="ARBA" id="ARBA00022857"/>
    </source>
</evidence>
<dbReference type="PRINTS" id="PR00081">
    <property type="entry name" value="GDHRDH"/>
</dbReference>
<keyword evidence="3" id="KW-0560">Oxidoreductase</keyword>
<dbReference type="Pfam" id="PF00106">
    <property type="entry name" value="adh_short"/>
    <property type="match status" value="1"/>
</dbReference>
<protein>
    <recommendedName>
        <fullName evidence="6">NAD(P)-binding protein</fullName>
    </recommendedName>
</protein>
<keyword evidence="2" id="KW-0521">NADP</keyword>
<comment type="similarity">
    <text evidence="1">Belongs to the short-chain dehydrogenases/reductases (SDR) family.</text>
</comment>
<dbReference type="InterPro" id="IPR036291">
    <property type="entry name" value="NAD(P)-bd_dom_sf"/>
</dbReference>
<dbReference type="InterPro" id="IPR002347">
    <property type="entry name" value="SDR_fam"/>
</dbReference>
<dbReference type="EMBL" id="JASGXD010000014">
    <property type="protein sequence ID" value="KAK6001260.1"/>
    <property type="molecule type" value="Genomic_DNA"/>
</dbReference>
<dbReference type="Gene3D" id="3.40.50.720">
    <property type="entry name" value="NAD(P)-binding Rossmann-like Domain"/>
    <property type="match status" value="1"/>
</dbReference>
<reference evidence="4 5" key="1">
    <citation type="submission" date="2023-11" db="EMBL/GenBank/DDBJ databases">
        <title>Draft genome sequence and annotation of the polyextremotolerant black yeast-like fungus Aureobasidium pullulans NRRL 62042.</title>
        <authorList>
            <person name="Dielentheis-Frenken M.R.E."/>
            <person name="Wibberg D."/>
            <person name="Blank L.M."/>
            <person name="Tiso T."/>
        </authorList>
    </citation>
    <scope>NUCLEOTIDE SEQUENCE [LARGE SCALE GENOMIC DNA]</scope>
    <source>
        <strain evidence="4 5">NRRL 62042</strain>
    </source>
</reference>
<evidence type="ECO:0008006" key="6">
    <source>
        <dbReference type="Google" id="ProtNLM"/>
    </source>
</evidence>
<dbReference type="SUPFAM" id="SSF51735">
    <property type="entry name" value="NAD(P)-binding Rossmann-fold domains"/>
    <property type="match status" value="1"/>
</dbReference>